<proteinExistence type="predicted"/>
<feature type="region of interest" description="Disordered" evidence="1">
    <location>
        <begin position="602"/>
        <end position="621"/>
    </location>
</feature>
<name>A0A2A4K7C7_HELVI</name>
<feature type="region of interest" description="Disordered" evidence="1">
    <location>
        <begin position="1"/>
        <end position="23"/>
    </location>
</feature>
<dbReference type="SMART" id="SM00343">
    <property type="entry name" value="ZnF_C2HC"/>
    <property type="match status" value="2"/>
</dbReference>
<protein>
    <recommendedName>
        <fullName evidence="2">CCHC-type domain-containing protein</fullName>
    </recommendedName>
</protein>
<gene>
    <name evidence="3" type="ORF">B5V51_10852</name>
</gene>
<evidence type="ECO:0000313" key="3">
    <source>
        <dbReference type="EMBL" id="PCG80147.1"/>
    </source>
</evidence>
<dbReference type="InterPro" id="IPR021109">
    <property type="entry name" value="Peptidase_aspartic_dom_sf"/>
</dbReference>
<feature type="compositionally biased region" description="Polar residues" evidence="1">
    <location>
        <begin position="607"/>
        <end position="616"/>
    </location>
</feature>
<evidence type="ECO:0000259" key="2">
    <source>
        <dbReference type="SMART" id="SM00343"/>
    </source>
</evidence>
<feature type="region of interest" description="Disordered" evidence="1">
    <location>
        <begin position="689"/>
        <end position="711"/>
    </location>
</feature>
<dbReference type="SUPFAM" id="SSF50630">
    <property type="entry name" value="Acid proteases"/>
    <property type="match status" value="1"/>
</dbReference>
<organism evidence="3">
    <name type="scientific">Heliothis virescens</name>
    <name type="common">Tobacco budworm moth</name>
    <dbReference type="NCBI Taxonomy" id="7102"/>
    <lineage>
        <taxon>Eukaryota</taxon>
        <taxon>Metazoa</taxon>
        <taxon>Ecdysozoa</taxon>
        <taxon>Arthropoda</taxon>
        <taxon>Hexapoda</taxon>
        <taxon>Insecta</taxon>
        <taxon>Pterygota</taxon>
        <taxon>Neoptera</taxon>
        <taxon>Endopterygota</taxon>
        <taxon>Lepidoptera</taxon>
        <taxon>Glossata</taxon>
        <taxon>Ditrysia</taxon>
        <taxon>Noctuoidea</taxon>
        <taxon>Noctuidae</taxon>
        <taxon>Heliothinae</taxon>
        <taxon>Heliothis</taxon>
    </lineage>
</organism>
<sequence length="711" mass="78047">MVLTRSRANSATRVTQQPAELYSAPGEQVLDGAMPSTTDGGALFVDVRSSTPPLAGRPASAGASAPSPPPLYGRELPGYSGMPQYGHAPPVASPQPPMPTPVVMTDQQLVFLLQTLRSQPAQGAPLPPPVSTNLSNCSARFNGSGDVRAFTDSVQIYKDCVGVTDEIALRGLPMLLTDFAATWWQGVQHSVATWQEAIHLLRQTFGPRLPPHRIYREIFSREQGEERTDIFVCRVRALIAQLPPHTLPENPVQLDMVYGLLSRRIRERVARNSFSSFSELLQHARSVEDVLDEVHAPAPARRAPPASAVPMPPLVHPSTSSYVPAVKLFDNAPQVRARPRCSYCKMFGHQKEECRKLLNKSNSTPEPVKSEPAAVAQPELRPSVTCFGCGAPGVIRSNCSVCKEKRSESTTAPSTFQSLSTCDTVFKPRVRPLFNIEVFGVKGTALLDTGSIQSVASVSLTKHLRAHGQVFQCVETKLKFADGTQRVQIVEKASLIVKVQGVAIRTLFIVLPGATESLLGMNFIQDAGMVLDFARNRFTLREVGSYAMQYECEDRELGSPAIVPRESKGVISADKLRLAAPRKKDTFSAGGGLTPFVQHRVNKGNAAPNSTPYRNNPSKKEKYVPHVRPYVKKEFSNRLAPRREDPFRLGHIVSPTKYVDEDHKSRDQCHASVLSPNVCEFDVVLAKKKGRRKKSVPKPAPDIPLTWRGRM</sequence>
<dbReference type="GO" id="GO:0008270">
    <property type="term" value="F:zinc ion binding"/>
    <property type="evidence" value="ECO:0007669"/>
    <property type="project" value="InterPro"/>
</dbReference>
<dbReference type="CDD" id="cd00303">
    <property type="entry name" value="retropepsin_like"/>
    <property type="match status" value="1"/>
</dbReference>
<feature type="domain" description="CCHC-type" evidence="2">
    <location>
        <begin position="385"/>
        <end position="401"/>
    </location>
</feature>
<feature type="region of interest" description="Disordered" evidence="1">
    <location>
        <begin position="40"/>
        <end position="98"/>
    </location>
</feature>
<accession>A0A2A4K7C7</accession>
<comment type="caution">
    <text evidence="3">The sequence shown here is derived from an EMBL/GenBank/DDBJ whole genome shotgun (WGS) entry which is preliminary data.</text>
</comment>
<dbReference type="Gene3D" id="4.10.60.10">
    <property type="entry name" value="Zinc finger, CCHC-type"/>
    <property type="match status" value="1"/>
</dbReference>
<evidence type="ECO:0000256" key="1">
    <source>
        <dbReference type="SAM" id="MobiDB-lite"/>
    </source>
</evidence>
<reference evidence="3" key="1">
    <citation type="submission" date="2017-09" db="EMBL/GenBank/DDBJ databases">
        <title>Contemporary evolution of a Lepidopteran species, Heliothis virescens, in response to modern agricultural practices.</title>
        <authorList>
            <person name="Fritz M.L."/>
            <person name="Deyonke A.M."/>
            <person name="Papanicolaou A."/>
            <person name="Micinski S."/>
            <person name="Westbrook J."/>
            <person name="Gould F."/>
        </authorList>
    </citation>
    <scope>NUCLEOTIDE SEQUENCE [LARGE SCALE GENOMIC DNA]</scope>
    <source>
        <strain evidence="3">HvINT-</strain>
        <tissue evidence="3">Whole body</tissue>
    </source>
</reference>
<dbReference type="InterPro" id="IPR001878">
    <property type="entry name" value="Znf_CCHC"/>
</dbReference>
<feature type="domain" description="CCHC-type" evidence="2">
    <location>
        <begin position="340"/>
        <end position="356"/>
    </location>
</feature>
<dbReference type="AlphaFoldDB" id="A0A2A4K7C7"/>
<feature type="compositionally biased region" description="Polar residues" evidence="1">
    <location>
        <begin position="1"/>
        <end position="18"/>
    </location>
</feature>
<dbReference type="GO" id="GO:0003676">
    <property type="term" value="F:nucleic acid binding"/>
    <property type="evidence" value="ECO:0007669"/>
    <property type="project" value="InterPro"/>
</dbReference>
<feature type="compositionally biased region" description="Low complexity" evidence="1">
    <location>
        <begin position="52"/>
        <end position="65"/>
    </location>
</feature>
<dbReference type="EMBL" id="NWSH01000054">
    <property type="protein sequence ID" value="PCG80147.1"/>
    <property type="molecule type" value="Genomic_DNA"/>
</dbReference>
<dbReference type="Gene3D" id="2.40.70.10">
    <property type="entry name" value="Acid Proteases"/>
    <property type="match status" value="1"/>
</dbReference>
<dbReference type="STRING" id="7102.A0A2A4K7C7"/>